<evidence type="ECO:0000313" key="2">
    <source>
        <dbReference type="EMBL" id="SDF56154.1"/>
    </source>
</evidence>
<dbReference type="AlphaFoldDB" id="A0A1G7M3E5"/>
<dbReference type="STRING" id="640205.SAMN05216381_1904"/>
<accession>A0A1G7M3E5</accession>
<gene>
    <name evidence="2" type="ORF">SAMN05216381_1904</name>
</gene>
<reference evidence="2 3" key="1">
    <citation type="submission" date="2016-10" db="EMBL/GenBank/DDBJ databases">
        <authorList>
            <person name="de Groot N.N."/>
        </authorList>
    </citation>
    <scope>NUCLEOTIDE SEQUENCE [LARGE SCALE GENOMIC DNA]</scope>
    <source>
        <strain evidence="2 3">LMG 25475</strain>
    </source>
</reference>
<dbReference type="PROSITE" id="PS51257">
    <property type="entry name" value="PROKAR_LIPOPROTEIN"/>
    <property type="match status" value="1"/>
</dbReference>
<dbReference type="OrthoDB" id="6949486at2"/>
<proteinExistence type="predicted"/>
<dbReference type="Proteomes" id="UP000243378">
    <property type="component" value="Unassembled WGS sequence"/>
</dbReference>
<dbReference type="RefSeq" id="WP_092367194.1">
    <property type="nucleotide sequence ID" value="NZ_FNBM01000003.1"/>
</dbReference>
<evidence type="ECO:0000256" key="1">
    <source>
        <dbReference type="SAM" id="MobiDB-lite"/>
    </source>
</evidence>
<name>A0A1G7M3E5_9GAMM</name>
<organism evidence="2 3">
    <name type="scientific">Phytopseudomonas seleniipraecipitans</name>
    <dbReference type="NCBI Taxonomy" id="640205"/>
    <lineage>
        <taxon>Bacteria</taxon>
        <taxon>Pseudomonadati</taxon>
        <taxon>Pseudomonadota</taxon>
        <taxon>Gammaproteobacteria</taxon>
        <taxon>Pseudomonadales</taxon>
        <taxon>Pseudomonadaceae</taxon>
        <taxon>Phytopseudomonas</taxon>
    </lineage>
</organism>
<feature type="region of interest" description="Disordered" evidence="1">
    <location>
        <begin position="39"/>
        <end position="64"/>
    </location>
</feature>
<evidence type="ECO:0000313" key="3">
    <source>
        <dbReference type="Proteomes" id="UP000243378"/>
    </source>
</evidence>
<sequence>MRNVAVVLTLCAALGGCAGGGSPRDEACSVLSPAAIDLPTTREEPRIEGQTSGDPAAPVSEQNC</sequence>
<dbReference type="EMBL" id="FNBM01000003">
    <property type="protein sequence ID" value="SDF56154.1"/>
    <property type="molecule type" value="Genomic_DNA"/>
</dbReference>
<protein>
    <submittedName>
        <fullName evidence="2">Uncharacterized protein</fullName>
    </submittedName>
</protein>